<dbReference type="AlphaFoldDB" id="A0A1H8PJL8"/>
<evidence type="ECO:0000256" key="4">
    <source>
        <dbReference type="ARBA" id="ARBA00023002"/>
    </source>
</evidence>
<dbReference type="Pfam" id="PF03060">
    <property type="entry name" value="NMO"/>
    <property type="match status" value="1"/>
</dbReference>
<comment type="similarity">
    <text evidence="1">Belongs to the nitronate monooxygenase family. NMO class I subfamily.</text>
</comment>
<evidence type="ECO:0000256" key="3">
    <source>
        <dbReference type="ARBA" id="ARBA00022643"/>
    </source>
</evidence>
<dbReference type="InterPro" id="IPR004136">
    <property type="entry name" value="NMO"/>
</dbReference>
<dbReference type="GO" id="GO:0018580">
    <property type="term" value="F:nitronate monooxygenase activity"/>
    <property type="evidence" value="ECO:0007669"/>
    <property type="project" value="InterPro"/>
</dbReference>
<keyword evidence="2" id="KW-0285">Flavoprotein</keyword>
<dbReference type="InterPro" id="IPR013785">
    <property type="entry name" value="Aldolase_TIM"/>
</dbReference>
<dbReference type="PANTHER" id="PTHR42747:SF4">
    <property type="entry name" value="BLR1330 PROTEIN"/>
    <property type="match status" value="1"/>
</dbReference>
<dbReference type="EMBL" id="FODS01000005">
    <property type="protein sequence ID" value="SEO42130.1"/>
    <property type="molecule type" value="Genomic_DNA"/>
</dbReference>
<protein>
    <submittedName>
        <fullName evidence="6">Nitronate monooxygenase</fullName>
    </submittedName>
</protein>
<dbReference type="FunFam" id="3.20.20.70:FF:000210">
    <property type="entry name" value="2-nitropropane dioxygenase"/>
    <property type="match status" value="1"/>
</dbReference>
<sequence>MAIPSQWRGQLSVPVIAAPLFLISNPDLVVACCTCGVVGTFPALNQRSTEGFDDWLSDIRARLDTAACTTPFGVNLVVHRSNERLEADLEVAVRHKVPLIITSLGLRRDLIDAAHGYGGLVFHDVTNRRFADKALEAGVDGLIAVPHGAGGHAGRINPFAFVQELRGLFNGPLILGGAISTGNQVAAAQMMGADLAYVGSRFIATRESGAHPDHKRMIVEGRAEDIVLTPKVSGLPGNFLRPSLAAAGLDPDDLEPPETLNFGTTDNIKPWRDLWAAGHGIGAIDDIPGAADLCNRLTAEYREALNGGSRLLDQMRP</sequence>
<dbReference type="Proteomes" id="UP000198893">
    <property type="component" value="Unassembled WGS sequence"/>
</dbReference>
<evidence type="ECO:0000256" key="2">
    <source>
        <dbReference type="ARBA" id="ARBA00022630"/>
    </source>
</evidence>
<dbReference type="SUPFAM" id="SSF51412">
    <property type="entry name" value="Inosine monophosphate dehydrogenase (IMPDH)"/>
    <property type="match status" value="1"/>
</dbReference>
<evidence type="ECO:0000256" key="1">
    <source>
        <dbReference type="ARBA" id="ARBA00009881"/>
    </source>
</evidence>
<gene>
    <name evidence="6" type="ORF">SAMN04490248_10532</name>
</gene>
<reference evidence="6 7" key="1">
    <citation type="submission" date="2016-10" db="EMBL/GenBank/DDBJ databases">
        <authorList>
            <person name="de Groot N.N."/>
        </authorList>
    </citation>
    <scope>NUCLEOTIDE SEQUENCE [LARGE SCALE GENOMIC DNA]</scope>
    <source>
        <strain evidence="6 7">DSM 27842</strain>
    </source>
</reference>
<evidence type="ECO:0000313" key="7">
    <source>
        <dbReference type="Proteomes" id="UP000198893"/>
    </source>
</evidence>
<dbReference type="OrthoDB" id="9778912at2"/>
<dbReference type="RefSeq" id="WP_093116463.1">
    <property type="nucleotide sequence ID" value="NZ_FODS01000005.1"/>
</dbReference>
<keyword evidence="5 6" id="KW-0503">Monooxygenase</keyword>
<keyword evidence="7" id="KW-1185">Reference proteome</keyword>
<dbReference type="PANTHER" id="PTHR42747">
    <property type="entry name" value="NITRONATE MONOOXYGENASE-RELATED"/>
    <property type="match status" value="1"/>
</dbReference>
<accession>A0A1H8PJL8</accession>
<keyword evidence="4" id="KW-0560">Oxidoreductase</keyword>
<keyword evidence="3" id="KW-0288">FMN</keyword>
<dbReference type="Gene3D" id="3.20.20.70">
    <property type="entry name" value="Aldolase class I"/>
    <property type="match status" value="1"/>
</dbReference>
<evidence type="ECO:0000313" key="6">
    <source>
        <dbReference type="EMBL" id="SEO42130.1"/>
    </source>
</evidence>
<name>A0A1H8PJL8_9RHOB</name>
<organism evidence="6 7">
    <name type="scientific">Salinihabitans flavidus</name>
    <dbReference type="NCBI Taxonomy" id="569882"/>
    <lineage>
        <taxon>Bacteria</taxon>
        <taxon>Pseudomonadati</taxon>
        <taxon>Pseudomonadota</taxon>
        <taxon>Alphaproteobacteria</taxon>
        <taxon>Rhodobacterales</taxon>
        <taxon>Roseobacteraceae</taxon>
        <taxon>Salinihabitans</taxon>
    </lineage>
</organism>
<proteinExistence type="inferred from homology"/>
<evidence type="ECO:0000256" key="5">
    <source>
        <dbReference type="ARBA" id="ARBA00023033"/>
    </source>
</evidence>
<dbReference type="STRING" id="569882.SAMN04490248_10532"/>
<dbReference type="CDD" id="cd04730">
    <property type="entry name" value="NPD_like"/>
    <property type="match status" value="1"/>
</dbReference>